<protein>
    <submittedName>
        <fullName evidence="2">Uncharacterized protein</fullName>
    </submittedName>
</protein>
<accession>A0AAJ1EXM0</accession>
<sequence>MKKLLHIVGAFIATLCIATFFSSSLLTELFGSPAQVATVKGLIVFPGLWLLIPAMIATGASGSTMGRTGKLVQQKQKRMKIVAANGLLILLPCALVLNSLAAAGEFTPTFYLLQALELVSGAGNLVLMGLNIRDGLKLSGRGKKGQPSTLTGK</sequence>
<gene>
    <name evidence="2" type="ORF">MJ923_07460</name>
</gene>
<keyword evidence="3" id="KW-1185">Reference proteome</keyword>
<keyword evidence="1" id="KW-0472">Membrane</keyword>
<organism evidence="2 3">
    <name type="scientific">Shewanella zhuhaiensis</name>
    <dbReference type="NCBI Taxonomy" id="2919576"/>
    <lineage>
        <taxon>Bacteria</taxon>
        <taxon>Pseudomonadati</taxon>
        <taxon>Pseudomonadota</taxon>
        <taxon>Gammaproteobacteria</taxon>
        <taxon>Alteromonadales</taxon>
        <taxon>Shewanellaceae</taxon>
        <taxon>Shewanella</taxon>
    </lineage>
</organism>
<dbReference type="EMBL" id="JAKUDL010000002">
    <property type="protein sequence ID" value="MCH4294139.1"/>
    <property type="molecule type" value="Genomic_DNA"/>
</dbReference>
<dbReference type="RefSeq" id="WP_240590542.1">
    <property type="nucleotide sequence ID" value="NZ_JAKUDL010000002.1"/>
</dbReference>
<comment type="caution">
    <text evidence="2">The sequence shown here is derived from an EMBL/GenBank/DDBJ whole genome shotgun (WGS) entry which is preliminary data.</text>
</comment>
<proteinExistence type="predicted"/>
<name>A0AAJ1EXM0_9GAMM</name>
<keyword evidence="1" id="KW-1133">Transmembrane helix</keyword>
<feature type="transmembrane region" description="Helical" evidence="1">
    <location>
        <begin position="81"/>
        <end position="104"/>
    </location>
</feature>
<evidence type="ECO:0000313" key="2">
    <source>
        <dbReference type="EMBL" id="MCH4294139.1"/>
    </source>
</evidence>
<dbReference type="AlphaFoldDB" id="A0AAJ1EXM0"/>
<evidence type="ECO:0000256" key="1">
    <source>
        <dbReference type="SAM" id="Phobius"/>
    </source>
</evidence>
<reference evidence="2 3" key="1">
    <citation type="submission" date="2022-02" db="EMBL/GenBank/DDBJ databases">
        <title>The genome sequence of Shewanella sp. 3B26.</title>
        <authorList>
            <person name="Du J."/>
        </authorList>
    </citation>
    <scope>NUCLEOTIDE SEQUENCE [LARGE SCALE GENOMIC DNA]</scope>
    <source>
        <strain evidence="2 3">3B26</strain>
    </source>
</reference>
<dbReference type="Proteomes" id="UP001297581">
    <property type="component" value="Unassembled WGS sequence"/>
</dbReference>
<feature type="transmembrane region" description="Helical" evidence="1">
    <location>
        <begin position="42"/>
        <end position="60"/>
    </location>
</feature>
<keyword evidence="1" id="KW-0812">Transmembrane</keyword>
<evidence type="ECO:0000313" key="3">
    <source>
        <dbReference type="Proteomes" id="UP001297581"/>
    </source>
</evidence>